<feature type="transmembrane region" description="Helical" evidence="1">
    <location>
        <begin position="33"/>
        <end position="56"/>
    </location>
</feature>
<comment type="caution">
    <text evidence="2">The sequence shown here is derived from an EMBL/GenBank/DDBJ whole genome shotgun (WGS) entry which is preliminary data.</text>
</comment>
<dbReference type="Proteomes" id="UP001501115">
    <property type="component" value="Unassembled WGS sequence"/>
</dbReference>
<organism evidence="2 3">
    <name type="scientific">Streptomyces venetus</name>
    <dbReference type="NCBI Taxonomy" id="1701086"/>
    <lineage>
        <taxon>Bacteria</taxon>
        <taxon>Bacillati</taxon>
        <taxon>Actinomycetota</taxon>
        <taxon>Actinomycetes</taxon>
        <taxon>Kitasatosporales</taxon>
        <taxon>Streptomycetaceae</taxon>
        <taxon>Streptomyces</taxon>
    </lineage>
</organism>
<keyword evidence="1" id="KW-0472">Membrane</keyword>
<dbReference type="EMBL" id="BAABET010000015">
    <property type="protein sequence ID" value="GAA4338659.1"/>
    <property type="molecule type" value="Genomic_DNA"/>
</dbReference>
<sequence>MDVYEDRSTWSTWTAEPVRPRWQLALRFAGSVVWFPVVAVLWVAVAAVFIVVGMFAEVITVFSNTLERGYLNMMGAALDRVGALASWCVSWPELRHEGDADFYKARVDKVVGRWTARASAPRKPNMPPPPVECAIPLRKYRCVGGWYVAEVALAQGWEVRPTDVRKEVRLKWSAASKTD</sequence>
<protein>
    <submittedName>
        <fullName evidence="2">Uncharacterized protein</fullName>
    </submittedName>
</protein>
<keyword evidence="1" id="KW-0812">Transmembrane</keyword>
<gene>
    <name evidence="2" type="ORF">GCM10023086_73180</name>
</gene>
<reference evidence="3" key="1">
    <citation type="journal article" date="2019" name="Int. J. Syst. Evol. Microbiol.">
        <title>The Global Catalogue of Microorganisms (GCM) 10K type strain sequencing project: providing services to taxonomists for standard genome sequencing and annotation.</title>
        <authorList>
            <consortium name="The Broad Institute Genomics Platform"/>
            <consortium name="The Broad Institute Genome Sequencing Center for Infectious Disease"/>
            <person name="Wu L."/>
            <person name="Ma J."/>
        </authorList>
    </citation>
    <scope>NUCLEOTIDE SEQUENCE [LARGE SCALE GENOMIC DNA]</scope>
    <source>
        <strain evidence="3">JCM 31290</strain>
    </source>
</reference>
<evidence type="ECO:0000313" key="2">
    <source>
        <dbReference type="EMBL" id="GAA4338659.1"/>
    </source>
</evidence>
<proteinExistence type="predicted"/>
<name>A0ABP8HFV5_9ACTN</name>
<keyword evidence="1" id="KW-1133">Transmembrane helix</keyword>
<dbReference type="RefSeq" id="WP_345666061.1">
    <property type="nucleotide sequence ID" value="NZ_BAABET010000015.1"/>
</dbReference>
<accession>A0ABP8HFV5</accession>
<evidence type="ECO:0000313" key="3">
    <source>
        <dbReference type="Proteomes" id="UP001501115"/>
    </source>
</evidence>
<evidence type="ECO:0000256" key="1">
    <source>
        <dbReference type="SAM" id="Phobius"/>
    </source>
</evidence>
<keyword evidence="3" id="KW-1185">Reference proteome</keyword>